<name>A0A3R9GEK4_9ENTR</name>
<comment type="caution">
    <text evidence="1">The sequence shown here is derived from an EMBL/GenBank/DDBJ whole genome shotgun (WGS) entry which is preliminary data.</text>
</comment>
<protein>
    <submittedName>
        <fullName evidence="1">Uncharacterized protein</fullName>
    </submittedName>
</protein>
<accession>A0A3R9GEK4</accession>
<dbReference type="Proteomes" id="UP000275331">
    <property type="component" value="Unassembled WGS sequence"/>
</dbReference>
<organism evidence="1 2">
    <name type="scientific">Atlantibacter subterraneus</name>
    <dbReference type="NCBI Taxonomy" id="255519"/>
    <lineage>
        <taxon>Bacteria</taxon>
        <taxon>Pseudomonadati</taxon>
        <taxon>Pseudomonadota</taxon>
        <taxon>Gammaproteobacteria</taxon>
        <taxon>Enterobacterales</taxon>
        <taxon>Enterobacteriaceae</taxon>
        <taxon>Atlantibacter</taxon>
    </lineage>
</organism>
<reference evidence="1 2" key="1">
    <citation type="submission" date="2018-10" db="EMBL/GenBank/DDBJ databases">
        <title>Transmission dynamics of multidrug resistant bacteria on intensive care unit surfaces.</title>
        <authorList>
            <person name="D'Souza A.W."/>
            <person name="Potter R.F."/>
            <person name="Wallace M."/>
            <person name="Shupe A."/>
            <person name="Patel S."/>
            <person name="Sun S."/>
            <person name="Gul D."/>
            <person name="Kwon J.H."/>
            <person name="Andleeb S."/>
            <person name="Burnham C.-A.D."/>
            <person name="Dantas G."/>
        </authorList>
    </citation>
    <scope>NUCLEOTIDE SEQUENCE [LARGE SCALE GENOMIC DNA]</scope>
    <source>
        <strain evidence="1 2">AS_373</strain>
    </source>
</reference>
<evidence type="ECO:0000313" key="1">
    <source>
        <dbReference type="EMBL" id="RSE29291.1"/>
    </source>
</evidence>
<sequence>MPRVVLLFLRCKKIMPGPASMHCLHHKNESAYESVLNQAGIVRPDEEMLQCRELRALGSTLLNLFAVQLAEVLLYKFSRELHFLGYFLKKI</sequence>
<dbReference type="EMBL" id="RHXB01000001">
    <property type="protein sequence ID" value="RSE29291.1"/>
    <property type="molecule type" value="Genomic_DNA"/>
</dbReference>
<proteinExistence type="predicted"/>
<dbReference type="AlphaFoldDB" id="A0A3R9GEK4"/>
<evidence type="ECO:0000313" key="2">
    <source>
        <dbReference type="Proteomes" id="UP000275331"/>
    </source>
</evidence>
<gene>
    <name evidence="1" type="ORF">EGT71_01905</name>
</gene>